<dbReference type="AlphaFoldDB" id="A0A078ADU7"/>
<dbReference type="EMBL" id="CCKQ01007674">
    <property type="protein sequence ID" value="CDW79083.1"/>
    <property type="molecule type" value="Genomic_DNA"/>
</dbReference>
<protein>
    <recommendedName>
        <fullName evidence="4">WD40-repeat-containing domain</fullName>
    </recommendedName>
</protein>
<name>A0A078ADU7_STYLE</name>
<keyword evidence="3" id="KW-1185">Reference proteome</keyword>
<proteinExistence type="predicted"/>
<organism evidence="2 3">
    <name type="scientific">Stylonychia lemnae</name>
    <name type="common">Ciliate</name>
    <dbReference type="NCBI Taxonomy" id="5949"/>
    <lineage>
        <taxon>Eukaryota</taxon>
        <taxon>Sar</taxon>
        <taxon>Alveolata</taxon>
        <taxon>Ciliophora</taxon>
        <taxon>Intramacronucleata</taxon>
        <taxon>Spirotrichea</taxon>
        <taxon>Stichotrichia</taxon>
        <taxon>Sporadotrichida</taxon>
        <taxon>Oxytrichidae</taxon>
        <taxon>Stylonychinae</taxon>
        <taxon>Stylonychia</taxon>
    </lineage>
</organism>
<feature type="region of interest" description="Disordered" evidence="1">
    <location>
        <begin position="1"/>
        <end position="85"/>
    </location>
</feature>
<evidence type="ECO:0008006" key="4">
    <source>
        <dbReference type="Google" id="ProtNLM"/>
    </source>
</evidence>
<feature type="compositionally biased region" description="Polar residues" evidence="1">
    <location>
        <begin position="55"/>
        <end position="82"/>
    </location>
</feature>
<evidence type="ECO:0000256" key="1">
    <source>
        <dbReference type="SAM" id="MobiDB-lite"/>
    </source>
</evidence>
<evidence type="ECO:0000313" key="2">
    <source>
        <dbReference type="EMBL" id="CDW79083.1"/>
    </source>
</evidence>
<evidence type="ECO:0000313" key="3">
    <source>
        <dbReference type="Proteomes" id="UP000039865"/>
    </source>
</evidence>
<accession>A0A078ADU7</accession>
<dbReference type="InterPro" id="IPR036322">
    <property type="entry name" value="WD40_repeat_dom_sf"/>
</dbReference>
<dbReference type="SUPFAM" id="SSF50978">
    <property type="entry name" value="WD40 repeat-like"/>
    <property type="match status" value="1"/>
</dbReference>
<dbReference type="InParanoid" id="A0A078ADU7"/>
<dbReference type="Proteomes" id="UP000039865">
    <property type="component" value="Unassembled WGS sequence"/>
</dbReference>
<gene>
    <name evidence="2" type="primary">Contig2797.g2996</name>
    <name evidence="2" type="ORF">STYLEM_8069</name>
</gene>
<sequence>MMNVDRQHRTVTPNRLPPSVQEIRNKNQPVKQIEEPIITEEDDNSQVNRVPLANSKLSNFQQTNTNPYQQRKFDGNSNSNGTEKAVYPLNLSNNQNLQHNQNKQQNQKKSQVRALLEKIQPVKKEYKLNSNQIQFITRDRSGNILVCGYDKKLIVYKDNLLEIDSTFTLEDQARCCLSYLNYTLIGLWNGKINIYDGTYRYSDSRAMFSRQVKSIPNKLIGVQGLQDINGVYNQFIICGQSEGQIEIFDINKEFTQKVISKNSECSVLDLCYVKNGDEDNLFVCRYQEGLHLFRTIENNSPLSLRHTEELLRERAFSSIIQINETELLLACSDFGDKQNAHLLIYSFTQQSVTKDITLQSSNSIIQSIQLVEMNENLAHKYVLLRSIENLYLFNTVDRKEKLIIPMQIQSFYPNHDSMKTFSSSSGDTLYILFLDIIKEMYERNKLTCIREYAYQLIP</sequence>
<reference evidence="2 3" key="1">
    <citation type="submission" date="2014-06" db="EMBL/GenBank/DDBJ databases">
        <authorList>
            <person name="Swart Estienne"/>
        </authorList>
    </citation>
    <scope>NUCLEOTIDE SEQUENCE [LARGE SCALE GENOMIC DNA]</scope>
    <source>
        <strain evidence="2 3">130c</strain>
    </source>
</reference>